<dbReference type="GO" id="GO:0000329">
    <property type="term" value="C:fungal-type vacuole membrane"/>
    <property type="evidence" value="ECO:0007669"/>
    <property type="project" value="TreeGrafter"/>
</dbReference>
<keyword evidence="3" id="KW-0410">Iron transport</keyword>
<evidence type="ECO:0000256" key="1">
    <source>
        <dbReference type="ARBA" id="ARBA00004141"/>
    </source>
</evidence>
<feature type="transmembrane region" description="Helical" evidence="7">
    <location>
        <begin position="346"/>
        <end position="365"/>
    </location>
</feature>
<keyword evidence="3" id="KW-0813">Transport</keyword>
<feature type="transmembrane region" description="Helical" evidence="7">
    <location>
        <begin position="12"/>
        <end position="34"/>
    </location>
</feature>
<dbReference type="GO" id="GO:0033573">
    <property type="term" value="C:high-affinity iron permease complex"/>
    <property type="evidence" value="ECO:0007669"/>
    <property type="project" value="InterPro"/>
</dbReference>
<feature type="transmembrane region" description="Helical" evidence="7">
    <location>
        <begin position="195"/>
        <end position="220"/>
    </location>
</feature>
<keyword evidence="6 7" id="KW-0472">Membrane</keyword>
<dbReference type="InterPro" id="IPR004923">
    <property type="entry name" value="FTR1/Fip1/EfeU"/>
</dbReference>
<evidence type="ECO:0000256" key="5">
    <source>
        <dbReference type="ARBA" id="ARBA00022989"/>
    </source>
</evidence>
<feature type="transmembrane region" description="Helical" evidence="7">
    <location>
        <begin position="122"/>
        <end position="143"/>
    </location>
</feature>
<evidence type="ECO:0000256" key="3">
    <source>
        <dbReference type="ARBA" id="ARBA00022496"/>
    </source>
</evidence>
<dbReference type="PANTHER" id="PTHR31632:SF7">
    <property type="entry name" value="IRON TRANSPORTER FTH1"/>
    <property type="match status" value="1"/>
</dbReference>
<keyword evidence="5 7" id="KW-1133">Transmembrane helix</keyword>
<evidence type="ECO:0000256" key="2">
    <source>
        <dbReference type="ARBA" id="ARBA00008333"/>
    </source>
</evidence>
<comment type="caution">
    <text evidence="8">The sequence shown here is derived from an EMBL/GenBank/DDBJ whole genome shotgun (WGS) entry which is preliminary data.</text>
</comment>
<keyword evidence="4 7" id="KW-0812">Transmembrane</keyword>
<keyword evidence="9" id="KW-1185">Reference proteome</keyword>
<feature type="transmembrane region" description="Helical" evidence="7">
    <location>
        <begin position="226"/>
        <end position="247"/>
    </location>
</feature>
<sequence length="415" mass="46790">MADLTDYFSFQAFLIVLRETLESAIIISVLLAFLHQTFVTKPKTKTNPDGTYQSIEDQASSSLQDTNKAEEDICNEEMYRYLRYQVWIGGLLGLVVCLLIGTVILGVFYILGNDLWSIAEHYWEGSFSILASIIISIMGIKILRVNKMQQKWKIKLGRILNQSGFLARVRLASEQTNKEQSWGTKLGTWAEKYNMFILPFVTTLREGMEAIVFIGGIGINENTSKWAIINSVVSAIIIGCCIGVFLYRSGNSLSLQWFLVSSTCFLYLVAAGLFSKGIWNFELQGFINQCGGFDVSETGHGPGSYDVMKSVWHVNCCNGELQEDGALWMIVTAVFGWTNSATFGSVIGYNVYWFIIIIVFSGLLYEERHEYLPIVPRSWQQRRIQKRQSLYQAVASETSNNRASVDSVNSETPLR</sequence>
<accession>A0A8J5ULR3</accession>
<keyword evidence="3" id="KW-0406">Ion transport</keyword>
<comment type="subcellular location">
    <subcellularLocation>
        <location evidence="1">Membrane</location>
        <topology evidence="1">Multi-pass membrane protein</topology>
    </subcellularLocation>
</comment>
<dbReference type="RefSeq" id="XP_049266145.1">
    <property type="nucleotide sequence ID" value="XM_049409440.1"/>
</dbReference>
<name>A0A8J5ULR3_9ASCO</name>
<evidence type="ECO:0000256" key="4">
    <source>
        <dbReference type="ARBA" id="ARBA00022692"/>
    </source>
</evidence>
<evidence type="ECO:0000313" key="8">
    <source>
        <dbReference type="EMBL" id="KAG7665913.1"/>
    </source>
</evidence>
<comment type="similarity">
    <text evidence="2">Belongs to the oxidase-dependent Fe transporter (OFeT) (TC 9.A.10.1) family.</text>
</comment>
<evidence type="ECO:0000256" key="7">
    <source>
        <dbReference type="SAM" id="Phobius"/>
    </source>
</evidence>
<feature type="transmembrane region" description="Helical" evidence="7">
    <location>
        <begin position="254"/>
        <end position="274"/>
    </location>
</feature>
<dbReference type="AlphaFoldDB" id="A0A8J5ULR3"/>
<gene>
    <name evidence="8" type="ORF">J8A68_000536</name>
</gene>
<reference evidence="8 9" key="1">
    <citation type="journal article" date="2021" name="DNA Res.">
        <title>Genome analysis of Candida subhashii reveals its hybrid nature and dual mitochondrial genome conformations.</title>
        <authorList>
            <person name="Mixao V."/>
            <person name="Hegedusova E."/>
            <person name="Saus E."/>
            <person name="Pryszcz L.P."/>
            <person name="Cillingova A."/>
            <person name="Nosek J."/>
            <person name="Gabaldon T."/>
        </authorList>
    </citation>
    <scope>NUCLEOTIDE SEQUENCE [LARGE SCALE GENOMIC DNA]</scope>
    <source>
        <strain evidence="8 9">CBS 10753</strain>
    </source>
</reference>
<dbReference type="EMBL" id="JAGSYN010000045">
    <property type="protein sequence ID" value="KAG7665913.1"/>
    <property type="molecule type" value="Genomic_DNA"/>
</dbReference>
<evidence type="ECO:0000313" key="9">
    <source>
        <dbReference type="Proteomes" id="UP000694255"/>
    </source>
</evidence>
<dbReference type="Proteomes" id="UP000694255">
    <property type="component" value="Unassembled WGS sequence"/>
</dbReference>
<organism evidence="8 9">
    <name type="scientific">[Candida] subhashii</name>
    <dbReference type="NCBI Taxonomy" id="561895"/>
    <lineage>
        <taxon>Eukaryota</taxon>
        <taxon>Fungi</taxon>
        <taxon>Dikarya</taxon>
        <taxon>Ascomycota</taxon>
        <taxon>Saccharomycotina</taxon>
        <taxon>Pichiomycetes</taxon>
        <taxon>Debaryomycetaceae</taxon>
        <taxon>Spathaspora</taxon>
    </lineage>
</organism>
<dbReference type="GO" id="GO:0015093">
    <property type="term" value="F:ferrous iron transmembrane transporter activity"/>
    <property type="evidence" value="ECO:0007669"/>
    <property type="project" value="TreeGrafter"/>
</dbReference>
<dbReference type="Pfam" id="PF03239">
    <property type="entry name" value="FTR1"/>
    <property type="match status" value="1"/>
</dbReference>
<dbReference type="PANTHER" id="PTHR31632">
    <property type="entry name" value="IRON TRANSPORTER FTH1"/>
    <property type="match status" value="1"/>
</dbReference>
<proteinExistence type="inferred from homology"/>
<evidence type="ECO:0000256" key="6">
    <source>
        <dbReference type="ARBA" id="ARBA00023136"/>
    </source>
</evidence>
<keyword evidence="3" id="KW-0408">Iron</keyword>
<dbReference type="GeneID" id="73467337"/>
<feature type="transmembrane region" description="Helical" evidence="7">
    <location>
        <begin position="86"/>
        <end position="110"/>
    </location>
</feature>
<dbReference type="OrthoDB" id="4364at2759"/>
<protein>
    <submittedName>
        <fullName evidence="8">FTH1</fullName>
    </submittedName>
</protein>